<dbReference type="AlphaFoldDB" id="A0A645CQ58"/>
<reference evidence="1" key="1">
    <citation type="submission" date="2019-08" db="EMBL/GenBank/DDBJ databases">
        <authorList>
            <person name="Kucharzyk K."/>
            <person name="Murdoch R.W."/>
            <person name="Higgins S."/>
            <person name="Loffler F."/>
        </authorList>
    </citation>
    <scope>NUCLEOTIDE SEQUENCE</scope>
</reference>
<protein>
    <submittedName>
        <fullName evidence="1">Uncharacterized protein</fullName>
    </submittedName>
</protein>
<gene>
    <name evidence="1" type="ORF">SDC9_126263</name>
</gene>
<accession>A0A645CQ58</accession>
<dbReference type="EMBL" id="VSSQ01029199">
    <property type="protein sequence ID" value="MPM79230.1"/>
    <property type="molecule type" value="Genomic_DNA"/>
</dbReference>
<comment type="caution">
    <text evidence="1">The sequence shown here is derived from an EMBL/GenBank/DDBJ whole genome shotgun (WGS) entry which is preliminary data.</text>
</comment>
<organism evidence="1">
    <name type="scientific">bioreactor metagenome</name>
    <dbReference type="NCBI Taxonomy" id="1076179"/>
    <lineage>
        <taxon>unclassified sequences</taxon>
        <taxon>metagenomes</taxon>
        <taxon>ecological metagenomes</taxon>
    </lineage>
</organism>
<evidence type="ECO:0000313" key="1">
    <source>
        <dbReference type="EMBL" id="MPM79230.1"/>
    </source>
</evidence>
<sequence>MVAKVGKAQRDEPDNHGTRGVDNGIIDVFLVHIAARIFRDDLRRAGNLKHIVKSDVQEPLQHIIHVVQIHKLPIERGRGQRDAEFLCADILKAIECRLFRLIGAAANALAAVDADIRIDHRVAIANADGFGRAPFQAVGAAFAFFDVKRNRMLVLIHGR</sequence>
<name>A0A645CQ58_9ZZZZ</name>
<proteinExistence type="predicted"/>